<evidence type="ECO:0000256" key="1">
    <source>
        <dbReference type="ARBA" id="ARBA00007946"/>
    </source>
</evidence>
<reference evidence="3" key="1">
    <citation type="journal article" date="2023" name="IMA Fungus">
        <title>Comparative genomic study of the Penicillium genus elucidates a diverse pangenome and 15 lateral gene transfer events.</title>
        <authorList>
            <person name="Petersen C."/>
            <person name="Sorensen T."/>
            <person name="Nielsen M.R."/>
            <person name="Sondergaard T.E."/>
            <person name="Sorensen J.L."/>
            <person name="Fitzpatrick D.A."/>
            <person name="Frisvad J.C."/>
            <person name="Nielsen K.L."/>
        </authorList>
    </citation>
    <scope>NUCLEOTIDE SEQUENCE</scope>
    <source>
        <strain evidence="3">IBT 17514</strain>
    </source>
</reference>
<evidence type="ECO:0000313" key="4">
    <source>
        <dbReference type="Proteomes" id="UP001215712"/>
    </source>
</evidence>
<proteinExistence type="inferred from homology"/>
<keyword evidence="4" id="KW-1185">Reference proteome</keyword>
<dbReference type="GO" id="GO:0016838">
    <property type="term" value="F:carbon-oxygen lyase activity, acting on phosphates"/>
    <property type="evidence" value="ECO:0007669"/>
    <property type="project" value="InterPro"/>
</dbReference>
<dbReference type="Gene3D" id="1.10.600.10">
    <property type="entry name" value="Farnesyl Diphosphate Synthase"/>
    <property type="match status" value="1"/>
</dbReference>
<dbReference type="InterPro" id="IPR024652">
    <property type="entry name" value="Trichodiene_synth"/>
</dbReference>
<protein>
    <submittedName>
        <fullName evidence="3">Trichodiene synthase</fullName>
    </submittedName>
</protein>
<dbReference type="EMBL" id="JAQJAN010000004">
    <property type="protein sequence ID" value="KAJ5731815.1"/>
    <property type="molecule type" value="Genomic_DNA"/>
</dbReference>
<accession>A0AAD6HPC5</accession>
<keyword evidence="2" id="KW-0456">Lyase</keyword>
<dbReference type="SUPFAM" id="SSF48576">
    <property type="entry name" value="Terpenoid synthases"/>
    <property type="match status" value="1"/>
</dbReference>
<gene>
    <name evidence="3" type="ORF">N7493_003296</name>
</gene>
<sequence length="355" mass="40614">MIAIMIPTSHQSQFNSQEIQNCVKLALSSDPTGSQGVDSHSTIVKQTIKHMLDRVGFEPHRVPFSVDKELEALVREDLNKLDLDDKPFQQAEQRLVLSVTLTHQAWTGLKQDAKAIVAKQMLYMFLIDDFAEDFMDDLMRFGQRFIVHASHNSSILQAFDDHLRSLGTWYGPYSVTAIVKNSLEYAAGRVVEHQMLASQFHFSPAMKLVPVFLRPKVGGSEILAHMVYDHSRFPEDEYLLQYLPAIPAMMQFVDYINDILSYYKEFVLADEKFNFVDNFAESHGLSHIQILCGLADHAAEVHASGRQVLSHDPKLLEVYDQWIVGFIQLFTAHRRYHLVELFALDGYLPPYHEDS</sequence>
<dbReference type="InterPro" id="IPR008949">
    <property type="entry name" value="Isoprenoid_synthase_dom_sf"/>
</dbReference>
<evidence type="ECO:0000313" key="3">
    <source>
        <dbReference type="EMBL" id="KAJ5731815.1"/>
    </source>
</evidence>
<dbReference type="Proteomes" id="UP001215712">
    <property type="component" value="Unassembled WGS sequence"/>
</dbReference>
<evidence type="ECO:0000256" key="2">
    <source>
        <dbReference type="ARBA" id="ARBA00023239"/>
    </source>
</evidence>
<organism evidence="3 4">
    <name type="scientific">Penicillium malachiteum</name>
    <dbReference type="NCBI Taxonomy" id="1324776"/>
    <lineage>
        <taxon>Eukaryota</taxon>
        <taxon>Fungi</taxon>
        <taxon>Dikarya</taxon>
        <taxon>Ascomycota</taxon>
        <taxon>Pezizomycotina</taxon>
        <taxon>Eurotiomycetes</taxon>
        <taxon>Eurotiomycetidae</taxon>
        <taxon>Eurotiales</taxon>
        <taxon>Aspergillaceae</taxon>
        <taxon>Penicillium</taxon>
    </lineage>
</organism>
<comment type="caution">
    <text evidence="3">The sequence shown here is derived from an EMBL/GenBank/DDBJ whole genome shotgun (WGS) entry which is preliminary data.</text>
</comment>
<name>A0AAD6HPC5_9EURO</name>
<comment type="similarity">
    <text evidence="1">Belongs to the trichodiene synthase family.</text>
</comment>
<reference evidence="3" key="2">
    <citation type="submission" date="2023-01" db="EMBL/GenBank/DDBJ databases">
        <authorList>
            <person name="Petersen C."/>
        </authorList>
    </citation>
    <scope>NUCLEOTIDE SEQUENCE</scope>
    <source>
        <strain evidence="3">IBT 17514</strain>
    </source>
</reference>
<dbReference type="Pfam" id="PF06330">
    <property type="entry name" value="TRI5"/>
    <property type="match status" value="1"/>
</dbReference>
<dbReference type="AlphaFoldDB" id="A0AAD6HPC5"/>